<evidence type="ECO:0000313" key="3">
    <source>
        <dbReference type="EMBL" id="KAH0577340.1"/>
    </source>
</evidence>
<evidence type="ECO:0008006" key="5">
    <source>
        <dbReference type="Google" id="ProtNLM"/>
    </source>
</evidence>
<keyword evidence="1" id="KW-0472">Membrane</keyword>
<proteinExistence type="predicted"/>
<feature type="transmembrane region" description="Helical" evidence="1">
    <location>
        <begin position="501"/>
        <end position="528"/>
    </location>
</feature>
<keyword evidence="1" id="KW-0812">Transmembrane</keyword>
<organism evidence="2">
    <name type="scientific">Spironucleus salmonicida</name>
    <dbReference type="NCBI Taxonomy" id="348837"/>
    <lineage>
        <taxon>Eukaryota</taxon>
        <taxon>Metamonada</taxon>
        <taxon>Diplomonadida</taxon>
        <taxon>Hexamitidae</taxon>
        <taxon>Hexamitinae</taxon>
        <taxon>Spironucleus</taxon>
    </lineage>
</organism>
<keyword evidence="1" id="KW-1133">Transmembrane helix</keyword>
<reference evidence="3" key="2">
    <citation type="submission" date="2020-12" db="EMBL/GenBank/DDBJ databases">
        <title>New Spironucleus salmonicida genome in near-complete chromosomes.</title>
        <authorList>
            <person name="Xu F."/>
            <person name="Kurt Z."/>
            <person name="Jimenez-Gonzalez A."/>
            <person name="Astvaldsson A."/>
            <person name="Andersson J.O."/>
            <person name="Svard S.G."/>
        </authorList>
    </citation>
    <scope>NUCLEOTIDE SEQUENCE</scope>
    <source>
        <strain evidence="3">ATCC 50377</strain>
    </source>
</reference>
<protein>
    <recommendedName>
        <fullName evidence="5">Transmembrane protein</fullName>
    </recommendedName>
</protein>
<dbReference type="Proteomes" id="UP000018208">
    <property type="component" value="Unassembled WGS sequence"/>
</dbReference>
<name>V6M0H1_9EUKA</name>
<evidence type="ECO:0000313" key="4">
    <source>
        <dbReference type="Proteomes" id="UP000018208"/>
    </source>
</evidence>
<dbReference type="EMBL" id="AUWU02000001">
    <property type="protein sequence ID" value="KAH0577340.1"/>
    <property type="molecule type" value="Genomic_DNA"/>
</dbReference>
<dbReference type="AlphaFoldDB" id="V6M0H1"/>
<accession>V6M0H1</accession>
<evidence type="ECO:0000256" key="1">
    <source>
        <dbReference type="SAM" id="Phobius"/>
    </source>
</evidence>
<dbReference type="EMBL" id="KI545949">
    <property type="protein sequence ID" value="EST49541.1"/>
    <property type="molecule type" value="Genomic_DNA"/>
</dbReference>
<gene>
    <name evidence="2" type="ORF">SS50377_10145</name>
    <name evidence="3" type="ORF">SS50377_20692</name>
</gene>
<keyword evidence="4" id="KW-1185">Reference proteome</keyword>
<dbReference type="VEuPathDB" id="GiardiaDB:SS50377_20692"/>
<reference evidence="2 3" key="1">
    <citation type="journal article" date="2014" name="PLoS Genet.">
        <title>The Genome of Spironucleus salmonicida Highlights a Fish Pathogen Adapted to Fluctuating Environments.</title>
        <authorList>
            <person name="Xu F."/>
            <person name="Jerlstrom-Hultqvist J."/>
            <person name="Einarsson E."/>
            <person name="Astvaldsson A."/>
            <person name="Svard S.G."/>
            <person name="Andersson J.O."/>
        </authorList>
    </citation>
    <scope>NUCLEOTIDE SEQUENCE</scope>
    <source>
        <strain evidence="3">ATCC 50377</strain>
    </source>
</reference>
<sequence>MQLVVATLTTEFIYTKYQTNLTNCYSTQTTILYNRNINRIVVTLASENNTQCAVFPQGVEAQLAFQTSGIPIQRIQVANFSYANTTELVFEGVPDIASEEFVVLNVYSYGYITERSIFIFQEQKSSLTQCFETSSTVNIHVDKLIVTMNSTKLCTNQFDTITDGGTPPVVIGELTYASLNIEGSIFGLNVKTFQDEYKDGNTLTLEVSLTIQQSEHLLLLVAPTATITFASFQGGTDVDFEHDVGIVTTTGLTVGSESFWDINQNPQIGLFQSLYMLKFNFNPQISILEPEINKIKFDNIMFRLTGISPNVTKTQQLTIHGAKFDPNLRFMNFSCDEGRKLERDACEKFYNIAADINIVTTIYIDIIFQLGSKYVHIEKQVAEIQNKEILQATLSIGNDDATIQIYSLKKYNIAPNSLLKINITILQNSNPLPFSDPSLQLEISQQVDSLQEDIVFDCDKRCHNLLEIIQSQSYVYYQLDINLLPGLIFGTFLYLDDVRVMQGIIIGFSLIIIVFLIVTSIIQIIKLLKSIKQQKRRKAKKL</sequence>
<evidence type="ECO:0000313" key="2">
    <source>
        <dbReference type="EMBL" id="EST49541.1"/>
    </source>
</evidence>